<dbReference type="SUPFAM" id="SSF46894">
    <property type="entry name" value="C-terminal effector domain of the bipartite response regulators"/>
    <property type="match status" value="1"/>
</dbReference>
<dbReference type="Pfam" id="PF13191">
    <property type="entry name" value="AAA_16"/>
    <property type="match status" value="1"/>
</dbReference>
<dbReference type="EMBL" id="CP109546">
    <property type="protein sequence ID" value="WTZ14345.1"/>
    <property type="molecule type" value="Genomic_DNA"/>
</dbReference>
<dbReference type="GO" id="GO:0005737">
    <property type="term" value="C:cytoplasm"/>
    <property type="evidence" value="ECO:0007669"/>
    <property type="project" value="TreeGrafter"/>
</dbReference>
<organism evidence="5">
    <name type="scientific">Streptomyces sp. NBC_01393</name>
    <dbReference type="NCBI Taxonomy" id="2903851"/>
    <lineage>
        <taxon>Bacteria</taxon>
        <taxon>Bacillati</taxon>
        <taxon>Actinomycetota</taxon>
        <taxon>Actinomycetes</taxon>
        <taxon>Kitasatosporales</taxon>
        <taxon>Streptomycetaceae</taxon>
        <taxon>Streptomyces</taxon>
    </lineage>
</organism>
<dbReference type="SMART" id="SM00421">
    <property type="entry name" value="HTH_LUXR"/>
    <property type="match status" value="1"/>
</dbReference>
<reference evidence="5" key="1">
    <citation type="submission" date="2022-10" db="EMBL/GenBank/DDBJ databases">
        <title>The complete genomes of actinobacterial strains from the NBC collection.</title>
        <authorList>
            <person name="Joergensen T.S."/>
            <person name="Alvarez Arevalo M."/>
            <person name="Sterndorff E.B."/>
            <person name="Faurdal D."/>
            <person name="Vuksanovic O."/>
            <person name="Mourched A.-S."/>
            <person name="Charusanti P."/>
            <person name="Shaw S."/>
            <person name="Blin K."/>
            <person name="Weber T."/>
        </authorList>
    </citation>
    <scope>NUCLEOTIDE SEQUENCE</scope>
    <source>
        <strain evidence="5">NBC_01393</strain>
    </source>
</reference>
<dbReference type="SUPFAM" id="SSF52540">
    <property type="entry name" value="P-loop containing nucleoside triphosphate hydrolases"/>
    <property type="match status" value="1"/>
</dbReference>
<dbReference type="GO" id="GO:0006355">
    <property type="term" value="P:regulation of DNA-templated transcription"/>
    <property type="evidence" value="ECO:0007669"/>
    <property type="project" value="InterPro"/>
</dbReference>
<feature type="domain" description="HTH luxR-type" evidence="4">
    <location>
        <begin position="911"/>
        <end position="976"/>
    </location>
</feature>
<accession>A0AAU3I9R3</accession>
<dbReference type="GO" id="GO:0003677">
    <property type="term" value="F:DNA binding"/>
    <property type="evidence" value="ECO:0007669"/>
    <property type="project" value="InterPro"/>
</dbReference>
<dbReference type="AlphaFoldDB" id="A0AAU3I9R3"/>
<dbReference type="InterPro" id="IPR041664">
    <property type="entry name" value="AAA_16"/>
</dbReference>
<sequence length="977" mass="103424">MSVAGSASDASTNDEREVFVGRRSESERLAACVDKVRGGEAWLAVVEGEAGIGKSALIRRVVSSLEDFTVLWAVGDPSETDLPGGVLSQLVRRVDRDLAARFPLLARPDAAGVSPHALGGQLLLLLGALQESGGRVAVVVDDAHWADPLSSQVLGFVVRRLWADRVLVLMATRTDSEQSGQALERLVRSVDRATRVEVGGLGQDEVDQLARRLLAVRVTPELVTRLHGYTKGHPLYVRTVLAEVPLQVLGDESARRWPVHQSLRAGIGAALGRLPADSVALVEALAVLDGRFPLLGVARVAGVDDAVRALEPALAAGLVRWWPADSVGPVALVHGLQRDAVYAGIGPERRRALHTAAAEVVGSGAAWAHRVAAATSDDPVLAADLERSANAEALAGRNALAATRLLWASSLSDDRLERERRLLTACAQWLLTLQPWAAVRLRAQVEECAEGTLRSCVLGVMDLLEGRLAAAEARLTEAWQEALADPDASWVALLAGTFLTVITIRQCRGARTADIAGKTLAIGDLDAGTSDFIRAVLATGRMWDQGPGAALLDVAHLPVEAAEASNDQLATLATRGVMHLFLGRLAAARADLVTVAHRDRLGAGSKLSHLSSSLLAVVEYLAGDWSASESAADRALAIAAAHDHVLGDAATWFAAVCVQAGRGHWEAAQESVEALEGINRMLGDPPAERVYAGLAGAVLAQARGDHAAMARSLAPLVEPVTGTETEDGGGNGDEAGAEGEGDRVRLRFKPLWLWQQSLLVEALTGTGRLAAAAWALDDFWRGYDGSGYLRVVGARLSGQLAEAQGRPREALAIYAQALGGKTDGAEGPDAAGSPVETGGVGDAGEDAPLFRAMLEHGYGRLLVATRTGSRREAARWFKSAHDRFDALRAEPFLRRCGTDLAAMGLTAPAHARQHVLALTERELSVAHLIAGGKTNQEAATELYVTHKTVEYHLSNIYAKLGITSRRHLAQALRTPQP</sequence>
<evidence type="ECO:0000256" key="2">
    <source>
        <dbReference type="ARBA" id="ARBA00022840"/>
    </source>
</evidence>
<dbReference type="Gene3D" id="3.40.50.300">
    <property type="entry name" value="P-loop containing nucleotide triphosphate hydrolases"/>
    <property type="match status" value="1"/>
</dbReference>
<dbReference type="InterPro" id="IPR016032">
    <property type="entry name" value="Sig_transdc_resp-reg_C-effctor"/>
</dbReference>
<name>A0AAU3I9R3_9ACTN</name>
<evidence type="ECO:0000313" key="5">
    <source>
        <dbReference type="EMBL" id="WTZ14345.1"/>
    </source>
</evidence>
<dbReference type="PANTHER" id="PTHR16305">
    <property type="entry name" value="TESTICULAR SOLUBLE ADENYLYL CYCLASE"/>
    <property type="match status" value="1"/>
</dbReference>
<dbReference type="GO" id="GO:0004016">
    <property type="term" value="F:adenylate cyclase activity"/>
    <property type="evidence" value="ECO:0007669"/>
    <property type="project" value="TreeGrafter"/>
</dbReference>
<protein>
    <submittedName>
        <fullName evidence="5">AAA family ATPase</fullName>
    </submittedName>
</protein>
<dbReference type="PROSITE" id="PS50043">
    <property type="entry name" value="HTH_LUXR_2"/>
    <property type="match status" value="1"/>
</dbReference>
<dbReference type="PRINTS" id="PR00038">
    <property type="entry name" value="HTHLUXR"/>
</dbReference>
<dbReference type="PANTHER" id="PTHR16305:SF35">
    <property type="entry name" value="TRANSCRIPTIONAL ACTIVATOR DOMAIN"/>
    <property type="match status" value="1"/>
</dbReference>
<dbReference type="InterPro" id="IPR027417">
    <property type="entry name" value="P-loop_NTPase"/>
</dbReference>
<dbReference type="CDD" id="cd06170">
    <property type="entry name" value="LuxR_C_like"/>
    <property type="match status" value="1"/>
</dbReference>
<dbReference type="InterPro" id="IPR000792">
    <property type="entry name" value="Tscrpt_reg_LuxR_C"/>
</dbReference>
<dbReference type="GO" id="GO:0005524">
    <property type="term" value="F:ATP binding"/>
    <property type="evidence" value="ECO:0007669"/>
    <property type="project" value="UniProtKB-KW"/>
</dbReference>
<gene>
    <name evidence="5" type="ORF">OG699_44205</name>
</gene>
<evidence type="ECO:0000256" key="1">
    <source>
        <dbReference type="ARBA" id="ARBA00022741"/>
    </source>
</evidence>
<proteinExistence type="predicted"/>
<dbReference type="Pfam" id="PF00196">
    <property type="entry name" value="GerE"/>
    <property type="match status" value="1"/>
</dbReference>
<keyword evidence="1" id="KW-0547">Nucleotide-binding</keyword>
<dbReference type="Gene3D" id="1.10.10.10">
    <property type="entry name" value="Winged helix-like DNA-binding domain superfamily/Winged helix DNA-binding domain"/>
    <property type="match status" value="1"/>
</dbReference>
<evidence type="ECO:0000256" key="3">
    <source>
        <dbReference type="SAM" id="MobiDB-lite"/>
    </source>
</evidence>
<keyword evidence="2" id="KW-0067">ATP-binding</keyword>
<dbReference type="InterPro" id="IPR036388">
    <property type="entry name" value="WH-like_DNA-bd_sf"/>
</dbReference>
<evidence type="ECO:0000259" key="4">
    <source>
        <dbReference type="PROSITE" id="PS50043"/>
    </source>
</evidence>
<feature type="region of interest" description="Disordered" evidence="3">
    <location>
        <begin position="720"/>
        <end position="740"/>
    </location>
</feature>